<evidence type="ECO:0000313" key="1">
    <source>
        <dbReference type="EMBL" id="CAD8204872.1"/>
    </source>
</evidence>
<reference evidence="1" key="1">
    <citation type="submission" date="2021-01" db="EMBL/GenBank/DDBJ databases">
        <authorList>
            <consortium name="Genoscope - CEA"/>
            <person name="William W."/>
        </authorList>
    </citation>
    <scope>NUCLEOTIDE SEQUENCE</scope>
</reference>
<protein>
    <submittedName>
        <fullName evidence="1">Uncharacterized protein</fullName>
    </submittedName>
</protein>
<proteinExistence type="predicted"/>
<gene>
    <name evidence="1" type="ORF">POCTA_138.1.T1340017</name>
</gene>
<organism evidence="1 2">
    <name type="scientific">Paramecium octaurelia</name>
    <dbReference type="NCBI Taxonomy" id="43137"/>
    <lineage>
        <taxon>Eukaryota</taxon>
        <taxon>Sar</taxon>
        <taxon>Alveolata</taxon>
        <taxon>Ciliophora</taxon>
        <taxon>Intramacronucleata</taxon>
        <taxon>Oligohymenophorea</taxon>
        <taxon>Peniculida</taxon>
        <taxon>Parameciidae</taxon>
        <taxon>Paramecium</taxon>
    </lineage>
</organism>
<dbReference type="AlphaFoldDB" id="A0A8S1XWS3"/>
<evidence type="ECO:0000313" key="2">
    <source>
        <dbReference type="Proteomes" id="UP000683925"/>
    </source>
</evidence>
<name>A0A8S1XWS3_PAROT</name>
<comment type="caution">
    <text evidence="1">The sequence shown here is derived from an EMBL/GenBank/DDBJ whole genome shotgun (WGS) entry which is preliminary data.</text>
</comment>
<dbReference type="Proteomes" id="UP000683925">
    <property type="component" value="Unassembled WGS sequence"/>
</dbReference>
<keyword evidence="2" id="KW-1185">Reference proteome</keyword>
<dbReference type="EMBL" id="CAJJDP010000135">
    <property type="protein sequence ID" value="CAD8204872.1"/>
    <property type="molecule type" value="Genomic_DNA"/>
</dbReference>
<accession>A0A8S1XWS3</accession>
<sequence>MNIAQLVSPLLSSQISYSYYNQQGNHIINKLTKDSQAIGEILTNNFQSQ</sequence>